<evidence type="ECO:0000259" key="2">
    <source>
        <dbReference type="Pfam" id="PF20736"/>
    </source>
</evidence>
<dbReference type="InterPro" id="IPR049174">
    <property type="entry name" value="Beta-AFase-like"/>
</dbReference>
<feature type="domain" description="Non-reducing end beta-L-arabinofuranosidase-like GH127 catalytic" evidence="1">
    <location>
        <begin position="19"/>
        <end position="398"/>
    </location>
</feature>
<evidence type="ECO:0000259" key="3">
    <source>
        <dbReference type="Pfam" id="PF20737"/>
    </source>
</evidence>
<dbReference type="InterPro" id="IPR012878">
    <property type="entry name" value="Beta-AFase-like_GH127_cat"/>
</dbReference>
<reference evidence="4 5" key="1">
    <citation type="submission" date="2017-08" db="EMBL/GenBank/DDBJ databases">
        <title>Substantial Increase in Enzyme Production by Combined Drug-Resistance Mutations in Paenibacillus agaridevorans.</title>
        <authorList>
            <person name="Tanaka Y."/>
            <person name="Funane K."/>
            <person name="Hosaka T."/>
            <person name="Shiwa Y."/>
            <person name="Fujita N."/>
            <person name="Miyazaki T."/>
            <person name="Yoshikawa H."/>
            <person name="Murakami K."/>
            <person name="Kasahara K."/>
            <person name="Inaoka T."/>
            <person name="Hiraga Y."/>
            <person name="Ochi K."/>
        </authorList>
    </citation>
    <scope>NUCLEOTIDE SEQUENCE [LARGE SCALE GENOMIC DNA]</scope>
    <source>
        <strain evidence="4 5">T-3040</strain>
    </source>
</reference>
<dbReference type="GO" id="GO:0005975">
    <property type="term" value="P:carbohydrate metabolic process"/>
    <property type="evidence" value="ECO:0007669"/>
    <property type="project" value="InterPro"/>
</dbReference>
<evidence type="ECO:0008006" key="6">
    <source>
        <dbReference type="Google" id="ProtNLM"/>
    </source>
</evidence>
<name>A0A2R5F2K4_9BACL</name>
<dbReference type="InterPro" id="IPR049046">
    <property type="entry name" value="Beta-AFase-like_GH127_middle"/>
</dbReference>
<dbReference type="Pfam" id="PF07944">
    <property type="entry name" value="Beta-AFase-like_GH127_cat"/>
    <property type="match status" value="1"/>
</dbReference>
<evidence type="ECO:0000259" key="1">
    <source>
        <dbReference type="Pfam" id="PF07944"/>
    </source>
</evidence>
<dbReference type="Pfam" id="PF20737">
    <property type="entry name" value="Glyco_hydro127C"/>
    <property type="match status" value="1"/>
</dbReference>
<protein>
    <recommendedName>
        <fullName evidence="6">Glycoside hydrolase family 127 protein</fullName>
    </recommendedName>
</protein>
<dbReference type="InterPro" id="IPR008928">
    <property type="entry name" value="6-hairpin_glycosidase_sf"/>
</dbReference>
<keyword evidence="5" id="KW-1185">Reference proteome</keyword>
<comment type="caution">
    <text evidence="4">The sequence shown here is derived from an EMBL/GenBank/DDBJ whole genome shotgun (WGS) entry which is preliminary data.</text>
</comment>
<dbReference type="Pfam" id="PF20736">
    <property type="entry name" value="Glyco_hydro127M"/>
    <property type="match status" value="1"/>
</dbReference>
<organism evidence="4 5">
    <name type="scientific">Paenibacillus agaridevorans</name>
    <dbReference type="NCBI Taxonomy" id="171404"/>
    <lineage>
        <taxon>Bacteria</taxon>
        <taxon>Bacillati</taxon>
        <taxon>Bacillota</taxon>
        <taxon>Bacilli</taxon>
        <taxon>Bacillales</taxon>
        <taxon>Paenibacillaceae</taxon>
        <taxon>Paenibacillus</taxon>
    </lineage>
</organism>
<evidence type="ECO:0000313" key="5">
    <source>
        <dbReference type="Proteomes" id="UP000245202"/>
    </source>
</evidence>
<feature type="domain" description="Non-reducing end beta-L-arabinofuranosidase-like GH127 C-terminal" evidence="3">
    <location>
        <begin position="559"/>
        <end position="651"/>
    </location>
</feature>
<proteinExistence type="predicted"/>
<dbReference type="PANTHER" id="PTHR43465:SF2">
    <property type="entry name" value="DUF1680 DOMAIN PROTEIN (AFU_ORTHOLOGUE AFUA_1G08910)"/>
    <property type="match status" value="1"/>
</dbReference>
<dbReference type="AlphaFoldDB" id="A0A2R5F2K4"/>
<dbReference type="PANTHER" id="PTHR43465">
    <property type="entry name" value="DUF1680 DOMAIN PROTEIN (AFU_ORTHOLOGUE AFUA_1G08910)"/>
    <property type="match status" value="1"/>
</dbReference>
<dbReference type="InterPro" id="IPR049049">
    <property type="entry name" value="Beta-AFase-like_GH127_C"/>
</dbReference>
<feature type="domain" description="Non-reducing end beta-L-arabinofuranosidase-like GH127 middle" evidence="2">
    <location>
        <begin position="477"/>
        <end position="555"/>
    </location>
</feature>
<sequence>MPIAASPLKRWGNVPFTKVEIHDGFWRRRLESVRSVTLPACLEKCETTGRIANFEKAGGTKEGTFEGIYFNDSDVYKVLEGAAYSLMLNRDSALEAEIDRIVDAIASAQEPDGYLCTYYTLTAPESKWTDMEKHEMYNGGHLIEAAVAYYEATGKPAILDVARRLADHYDSLFGPGKRHWVEGHQEIELALVKLYRLTGEERYWKLALWLLEERGHGHGVGRIWDIPEWGPAYCQDDVPVKDIEKVTGHAVRAMYQYAAMADVVHASGDPEYTAALHRVWAHTVERNMYITGGIGPSHHNEGFTHDYDLPNETAYCETCAAIAMAFWNHRMNLLFGDGVYADIVEREMYNGALSGISLPGDRFFYVNPLASQGGHHRVAWFDTSCCPTNLVRFLPSIGQYAYAIADGGVVVNQYMGGESELTLADGRSVRLKQTTNYPWEGSIAIDVVDLRLAEGLGSGLVTGGSGGDVGNNVGSNVESNVESNVGSYAEGNAVQSSAACDSFPIRLRVPGWCGSYRILLNGVALSGANAVTQNGYLVIERSWTPGDSLVLELDMPAEKVRARGEVESNRGRVAIQRGPVVYCLEQADNGELPYDGCVIEPGSSFVAKHRPELLGGVTVLSGSASDGTPIALVPYYAWDNREAGYMQVWLRTAEDRRLYSV</sequence>
<evidence type="ECO:0000313" key="4">
    <source>
        <dbReference type="EMBL" id="GBG10543.1"/>
    </source>
</evidence>
<gene>
    <name evidence="4" type="ORF">PAT3040_05288</name>
</gene>
<accession>A0A2R5F2K4</accession>
<dbReference type="RefSeq" id="WP_258235166.1">
    <property type="nucleotide sequence ID" value="NZ_BDQX01000335.1"/>
</dbReference>
<dbReference type="Proteomes" id="UP000245202">
    <property type="component" value="Unassembled WGS sequence"/>
</dbReference>
<dbReference type="SUPFAM" id="SSF48208">
    <property type="entry name" value="Six-hairpin glycosidases"/>
    <property type="match status" value="1"/>
</dbReference>
<dbReference type="EMBL" id="BDQX01000335">
    <property type="protein sequence ID" value="GBG10543.1"/>
    <property type="molecule type" value="Genomic_DNA"/>
</dbReference>